<keyword evidence="15" id="KW-1185">Reference proteome</keyword>
<evidence type="ECO:0000256" key="4">
    <source>
        <dbReference type="ARBA" id="ARBA00022525"/>
    </source>
</evidence>
<comment type="similarity">
    <text evidence="2 12">Belongs to the natriuretic peptide family.</text>
</comment>
<proteinExistence type="inferred from homology"/>
<gene>
    <name evidence="14" type="primary">NPPB</name>
</gene>
<comment type="subcellular location">
    <subcellularLocation>
        <location evidence="1 12">Secreted</location>
    </subcellularLocation>
</comment>
<evidence type="ECO:0000256" key="3">
    <source>
        <dbReference type="ARBA" id="ARBA00020075"/>
    </source>
</evidence>
<dbReference type="GO" id="GO:0032991">
    <property type="term" value="C:protein-containing complex"/>
    <property type="evidence" value="ECO:0007669"/>
    <property type="project" value="Ensembl"/>
</dbReference>
<evidence type="ECO:0000256" key="1">
    <source>
        <dbReference type="ARBA" id="ARBA00004613"/>
    </source>
</evidence>
<keyword evidence="4" id="KW-0964">Secreted</keyword>
<feature type="signal peptide" evidence="13">
    <location>
        <begin position="1"/>
        <end position="27"/>
    </location>
</feature>
<dbReference type="PANTHER" id="PTHR14066">
    <property type="entry name" value="ATRIAL NATRIURETIC FACTOR PRECURSOR"/>
    <property type="match status" value="1"/>
</dbReference>
<dbReference type="InterPro" id="IPR000663">
    <property type="entry name" value="Natr_peptide"/>
</dbReference>
<sequence length="134" mass="14736">MNPSTAALPRALLLLLFLHLSPLGGRSHPLGRPSAASELSGMMQELLDRLRDKVSELQAEQMALEPFHQIQGPAEAWGPREAAPEGVLGPRENALQFLRSLRSPKMMPNSGCFGRRLDRIGSHSSLGCNVLRRY</sequence>
<name>A0A8C9DMB8_PROSS</name>
<dbReference type="GO" id="GO:0007168">
    <property type="term" value="P:receptor guanylyl cyclase signaling pathway"/>
    <property type="evidence" value="ECO:0007669"/>
    <property type="project" value="Ensembl"/>
</dbReference>
<dbReference type="GO" id="GO:0051427">
    <property type="term" value="F:hormone receptor binding"/>
    <property type="evidence" value="ECO:0007669"/>
    <property type="project" value="Ensembl"/>
</dbReference>
<evidence type="ECO:0000313" key="15">
    <source>
        <dbReference type="Proteomes" id="UP000694414"/>
    </source>
</evidence>
<dbReference type="GO" id="GO:0007218">
    <property type="term" value="P:neuropeptide signaling pathway"/>
    <property type="evidence" value="ECO:0007669"/>
    <property type="project" value="TreeGrafter"/>
</dbReference>
<dbReference type="AlphaFoldDB" id="A0A8C9DMB8"/>
<accession>A0A8C9DMB8</accession>
<dbReference type="InterPro" id="IPR030480">
    <property type="entry name" value="Natr_peptide_CS"/>
</dbReference>
<dbReference type="Pfam" id="PF00212">
    <property type="entry name" value="ANP"/>
    <property type="match status" value="1"/>
</dbReference>
<dbReference type="PANTHER" id="PTHR14066:SF10">
    <property type="entry name" value="NATRIURETIC PEPTIDES B"/>
    <property type="match status" value="1"/>
</dbReference>
<dbReference type="PRINTS" id="PR00712">
    <property type="entry name" value="BNATPEPTIDE"/>
</dbReference>
<evidence type="ECO:0000256" key="12">
    <source>
        <dbReference type="RuleBase" id="RU003686"/>
    </source>
</evidence>
<evidence type="ECO:0000256" key="9">
    <source>
        <dbReference type="ARBA" id="ARBA00031802"/>
    </source>
</evidence>
<dbReference type="GO" id="GO:0006182">
    <property type="term" value="P:cGMP biosynthetic process"/>
    <property type="evidence" value="ECO:0007669"/>
    <property type="project" value="Ensembl"/>
</dbReference>
<keyword evidence="5" id="KW-0372">Hormone</keyword>
<dbReference type="GO" id="GO:0043114">
    <property type="term" value="P:regulation of vascular permeability"/>
    <property type="evidence" value="ECO:0007669"/>
    <property type="project" value="Ensembl"/>
</dbReference>
<feature type="chain" id="PRO_5034146356" description="Natriuretic peptides B" evidence="13">
    <location>
        <begin position="28"/>
        <end position="134"/>
    </location>
</feature>
<keyword evidence="6 13" id="KW-0732">Signal</keyword>
<organism evidence="14 15">
    <name type="scientific">Prolemur simus</name>
    <name type="common">Greater bamboo lemur</name>
    <name type="synonym">Hapalemur simus</name>
    <dbReference type="NCBI Taxonomy" id="1328070"/>
    <lineage>
        <taxon>Eukaryota</taxon>
        <taxon>Metazoa</taxon>
        <taxon>Chordata</taxon>
        <taxon>Craniata</taxon>
        <taxon>Vertebrata</taxon>
        <taxon>Euteleostomi</taxon>
        <taxon>Mammalia</taxon>
        <taxon>Eutheria</taxon>
        <taxon>Euarchontoglires</taxon>
        <taxon>Primates</taxon>
        <taxon>Strepsirrhini</taxon>
        <taxon>Lemuriformes</taxon>
        <taxon>Lemuridae</taxon>
        <taxon>Prolemur</taxon>
    </lineage>
</organism>
<evidence type="ECO:0000256" key="13">
    <source>
        <dbReference type="SAM" id="SignalP"/>
    </source>
</evidence>
<evidence type="ECO:0000313" key="14">
    <source>
        <dbReference type="Ensembl" id="ENSPSMP00000020406.1"/>
    </source>
</evidence>
<evidence type="ECO:0000256" key="5">
    <source>
        <dbReference type="ARBA" id="ARBA00022702"/>
    </source>
</evidence>
<dbReference type="GO" id="GO:0006457">
    <property type="term" value="P:protein folding"/>
    <property type="evidence" value="ECO:0007669"/>
    <property type="project" value="Ensembl"/>
</dbReference>
<dbReference type="GO" id="GO:0005179">
    <property type="term" value="F:hormone activity"/>
    <property type="evidence" value="ECO:0007669"/>
    <property type="project" value="UniProtKB-KW"/>
</dbReference>
<dbReference type="GO" id="GO:0003085">
    <property type="term" value="P:negative regulation of systemic arterial blood pressure"/>
    <property type="evidence" value="ECO:0007669"/>
    <property type="project" value="TreeGrafter"/>
</dbReference>
<keyword evidence="7 12" id="KW-0838">Vasoactive</keyword>
<dbReference type="GO" id="GO:0097746">
    <property type="term" value="P:blood vessel diameter maintenance"/>
    <property type="evidence" value="ECO:0007669"/>
    <property type="project" value="UniProtKB-KW"/>
</dbReference>
<evidence type="ECO:0000256" key="10">
    <source>
        <dbReference type="ARBA" id="ARBA00032322"/>
    </source>
</evidence>
<dbReference type="Ensembl" id="ENSPSMT00000023656.1">
    <property type="protein sequence ID" value="ENSPSMP00000020406.1"/>
    <property type="gene ID" value="ENSPSMG00000014413.1"/>
</dbReference>
<reference evidence="14" key="2">
    <citation type="submission" date="2025-09" db="UniProtKB">
        <authorList>
            <consortium name="Ensembl"/>
        </authorList>
    </citation>
    <scope>IDENTIFICATION</scope>
</reference>
<dbReference type="SMART" id="SM00183">
    <property type="entry name" value="NAT_PEP"/>
    <property type="match status" value="1"/>
</dbReference>
<evidence type="ECO:0000256" key="8">
    <source>
        <dbReference type="ARBA" id="ARBA00023157"/>
    </source>
</evidence>
<protein>
    <recommendedName>
        <fullName evidence="3">Natriuretic peptides B</fullName>
    </recommendedName>
    <alternativeName>
        <fullName evidence="9">Brain natriuretic factor prohormone</fullName>
    </alternativeName>
    <alternativeName>
        <fullName evidence="10">Gamma-brain natriuretic peptide</fullName>
    </alternativeName>
    <alternativeName>
        <fullName evidence="11">Iso-ANP</fullName>
    </alternativeName>
</protein>
<dbReference type="GeneTree" id="ENSGT00940000154513"/>
<keyword evidence="8" id="KW-1015">Disulfide bond</keyword>
<evidence type="ECO:0000256" key="6">
    <source>
        <dbReference type="ARBA" id="ARBA00022729"/>
    </source>
</evidence>
<evidence type="ECO:0000256" key="7">
    <source>
        <dbReference type="ARBA" id="ARBA00022858"/>
    </source>
</evidence>
<evidence type="ECO:0000256" key="11">
    <source>
        <dbReference type="ARBA" id="ARBA00032369"/>
    </source>
</evidence>
<dbReference type="InterPro" id="IPR002408">
    <property type="entry name" value="Natriuretic_peptide_brain"/>
</dbReference>
<reference evidence="14" key="1">
    <citation type="submission" date="2025-08" db="UniProtKB">
        <authorList>
            <consortium name="Ensembl"/>
        </authorList>
    </citation>
    <scope>IDENTIFICATION</scope>
</reference>
<dbReference type="GO" id="GO:0005737">
    <property type="term" value="C:cytoplasm"/>
    <property type="evidence" value="ECO:0007669"/>
    <property type="project" value="TreeGrafter"/>
</dbReference>
<dbReference type="PROSITE" id="PS00263">
    <property type="entry name" value="NATRIURETIC_PEPTIDE"/>
    <property type="match status" value="1"/>
</dbReference>
<evidence type="ECO:0000256" key="2">
    <source>
        <dbReference type="ARBA" id="ARBA00009041"/>
    </source>
</evidence>
<dbReference type="GO" id="GO:0019934">
    <property type="term" value="P:cGMP-mediated signaling"/>
    <property type="evidence" value="ECO:0007669"/>
    <property type="project" value="TreeGrafter"/>
</dbReference>
<dbReference type="Proteomes" id="UP000694414">
    <property type="component" value="Unplaced"/>
</dbReference>
<dbReference type="GO" id="GO:0005615">
    <property type="term" value="C:extracellular space"/>
    <property type="evidence" value="ECO:0007669"/>
    <property type="project" value="TreeGrafter"/>
</dbReference>
<dbReference type="InterPro" id="IPR050787">
    <property type="entry name" value="Natriuretic_peptide"/>
</dbReference>